<organism evidence="2 3">
    <name type="scientific">Mytilus galloprovincialis</name>
    <name type="common">Mediterranean mussel</name>
    <dbReference type="NCBI Taxonomy" id="29158"/>
    <lineage>
        <taxon>Eukaryota</taxon>
        <taxon>Metazoa</taxon>
        <taxon>Spiralia</taxon>
        <taxon>Lophotrochozoa</taxon>
        <taxon>Mollusca</taxon>
        <taxon>Bivalvia</taxon>
        <taxon>Autobranchia</taxon>
        <taxon>Pteriomorphia</taxon>
        <taxon>Mytilida</taxon>
        <taxon>Mytiloidea</taxon>
        <taxon>Mytilidae</taxon>
        <taxon>Mytilinae</taxon>
        <taxon>Mytilus</taxon>
    </lineage>
</organism>
<evidence type="ECO:0000256" key="1">
    <source>
        <dbReference type="SAM" id="Phobius"/>
    </source>
</evidence>
<accession>A0A8B6C439</accession>
<comment type="caution">
    <text evidence="2">The sequence shown here is derived from an EMBL/GenBank/DDBJ whole genome shotgun (WGS) entry which is preliminary data.</text>
</comment>
<dbReference type="Proteomes" id="UP000596742">
    <property type="component" value="Unassembled WGS sequence"/>
</dbReference>
<keyword evidence="3" id="KW-1185">Reference proteome</keyword>
<evidence type="ECO:0000313" key="3">
    <source>
        <dbReference type="Proteomes" id="UP000596742"/>
    </source>
</evidence>
<dbReference type="AlphaFoldDB" id="A0A8B6C439"/>
<dbReference type="EMBL" id="UYJE01001108">
    <property type="protein sequence ID" value="VDH99202.1"/>
    <property type="molecule type" value="Genomic_DNA"/>
</dbReference>
<protein>
    <submittedName>
        <fullName evidence="2">Uncharacterized protein</fullName>
    </submittedName>
</protein>
<gene>
    <name evidence="2" type="ORF">MGAL_10B079382</name>
</gene>
<sequence>MGFKFFILISLHLKLLCIAVYLLVQFNGSIKFFLSSNDIIQLCYAEEAGEIVVKMNFREPQMAVVVGKAPIPHLPRSPPKTSQQESSGKVQILPLQRPNTGTHGYHQMSLPQKISFSRLPNIVNRMRRETLSSSRKKWRWYKGDNYVDKNSYTWRNLALFTHYQALLWTRDGAVKRSYTK</sequence>
<keyword evidence="1" id="KW-1133">Transmembrane helix</keyword>
<feature type="transmembrane region" description="Helical" evidence="1">
    <location>
        <begin position="6"/>
        <end position="24"/>
    </location>
</feature>
<keyword evidence="1" id="KW-0812">Transmembrane</keyword>
<evidence type="ECO:0000313" key="2">
    <source>
        <dbReference type="EMBL" id="VDH99202.1"/>
    </source>
</evidence>
<reference evidence="2" key="1">
    <citation type="submission" date="2018-11" db="EMBL/GenBank/DDBJ databases">
        <authorList>
            <person name="Alioto T."/>
            <person name="Alioto T."/>
        </authorList>
    </citation>
    <scope>NUCLEOTIDE SEQUENCE</scope>
</reference>
<dbReference type="OrthoDB" id="6145163at2759"/>
<keyword evidence="1" id="KW-0472">Membrane</keyword>
<name>A0A8B6C439_MYTGA</name>
<proteinExistence type="predicted"/>